<accession>A0A0B5BA53</accession>
<dbReference type="GO" id="GO:0015074">
    <property type="term" value="P:DNA integration"/>
    <property type="evidence" value="ECO:0007669"/>
    <property type="project" value="UniProtKB-KW"/>
</dbReference>
<protein>
    <recommendedName>
        <fullName evidence="4">Core-binding (CB) domain-containing protein</fullName>
    </recommendedName>
</protein>
<dbReference type="Proteomes" id="UP000057609">
    <property type="component" value="Chromosome"/>
</dbReference>
<dbReference type="EMBL" id="CP009788">
    <property type="protein sequence ID" value="AJE03598.1"/>
    <property type="molecule type" value="Genomic_DNA"/>
</dbReference>
<keyword evidence="6" id="KW-1185">Reference proteome</keyword>
<dbReference type="InterPro" id="IPR004107">
    <property type="entry name" value="Integrase_SAM-like_N"/>
</dbReference>
<dbReference type="InterPro" id="IPR044068">
    <property type="entry name" value="CB"/>
</dbReference>
<evidence type="ECO:0000313" key="5">
    <source>
        <dbReference type="EMBL" id="AJE03598.1"/>
    </source>
</evidence>
<dbReference type="PROSITE" id="PS51900">
    <property type="entry name" value="CB"/>
    <property type="match status" value="1"/>
</dbReference>
<keyword evidence="1" id="KW-0229">DNA integration</keyword>
<dbReference type="HOGENOM" id="CLU_094204_0_0_7"/>
<dbReference type="Gene3D" id="1.10.150.130">
    <property type="match status" value="1"/>
</dbReference>
<proteinExistence type="predicted"/>
<evidence type="ECO:0000259" key="4">
    <source>
        <dbReference type="PROSITE" id="PS51900"/>
    </source>
</evidence>
<reference evidence="5 6" key="1">
    <citation type="journal article" date="2015" name="Genome Announc.">
        <title>Complete Genome of Geobacter pickeringii G13T, a Metal-Reducing Isolate from Sedimentary Kaolin Deposits.</title>
        <authorList>
            <person name="Badalamenti J.P."/>
            <person name="Bond D.R."/>
        </authorList>
    </citation>
    <scope>NUCLEOTIDE SEQUENCE [LARGE SCALE GENOMIC DNA]</scope>
    <source>
        <strain evidence="5 6">G13</strain>
    </source>
</reference>
<dbReference type="GO" id="GO:0003677">
    <property type="term" value="F:DNA binding"/>
    <property type="evidence" value="ECO:0007669"/>
    <property type="project" value="UniProtKB-UniRule"/>
</dbReference>
<dbReference type="InterPro" id="IPR010998">
    <property type="entry name" value="Integrase_recombinase_N"/>
</dbReference>
<evidence type="ECO:0000256" key="1">
    <source>
        <dbReference type="ARBA" id="ARBA00022908"/>
    </source>
</evidence>
<dbReference type="Pfam" id="PF02899">
    <property type="entry name" value="Phage_int_SAM_1"/>
    <property type="match status" value="1"/>
</dbReference>
<sequence length="247" mass="26790">MKGDLERQARELVGKEWGKAARTREKLRANVREFARFCETRYGLTRINGIKTHMVQAYVQALRERGVAPSTMADKVTAIRVLAAAVGKANIVPFANAALGISRRQARKSTGPADAARLAEIRATLHSRAEGGNPVALMMRAADVLRREFGLRVKESLLPACAEERGSRSYLVVEAPGRRPLVLEVVTEGQVAAVSVAAETAARLGNEGLRIIPPGMALKRAYDAQRNEWRALGGTREHGATMGADRG</sequence>
<organism evidence="5 6">
    <name type="scientific">Geobacter pickeringii</name>
    <dbReference type="NCBI Taxonomy" id="345632"/>
    <lineage>
        <taxon>Bacteria</taxon>
        <taxon>Pseudomonadati</taxon>
        <taxon>Thermodesulfobacteriota</taxon>
        <taxon>Desulfuromonadia</taxon>
        <taxon>Geobacterales</taxon>
        <taxon>Geobacteraceae</taxon>
        <taxon>Geobacter</taxon>
    </lineage>
</organism>
<dbReference type="OrthoDB" id="5399439at2"/>
<feature type="domain" description="Core-binding (CB)" evidence="4">
    <location>
        <begin position="8"/>
        <end position="87"/>
    </location>
</feature>
<gene>
    <name evidence="5" type="ORF">GPICK_09755</name>
</gene>
<evidence type="ECO:0000313" key="6">
    <source>
        <dbReference type="Proteomes" id="UP000057609"/>
    </source>
</evidence>
<dbReference type="AlphaFoldDB" id="A0A0B5BA53"/>
<dbReference type="RefSeq" id="WP_039742671.1">
    <property type="nucleotide sequence ID" value="NZ_CP009788.1"/>
</dbReference>
<evidence type="ECO:0000256" key="3">
    <source>
        <dbReference type="PROSITE-ProRule" id="PRU01248"/>
    </source>
</evidence>
<evidence type="ECO:0000256" key="2">
    <source>
        <dbReference type="ARBA" id="ARBA00023125"/>
    </source>
</evidence>
<dbReference type="SUPFAM" id="SSF47823">
    <property type="entry name" value="lambda integrase-like, N-terminal domain"/>
    <property type="match status" value="1"/>
</dbReference>
<keyword evidence="2 3" id="KW-0238">DNA-binding</keyword>
<dbReference type="KEGG" id="gpi:GPICK_09755"/>
<dbReference type="STRING" id="345632.GPICK_09755"/>
<name>A0A0B5BA53_9BACT</name>